<keyword evidence="1" id="KW-0472">Membrane</keyword>
<name>A0A0L7KC74_PLAFX</name>
<dbReference type="AlphaFoldDB" id="A0A0L7KC74"/>
<dbReference type="Proteomes" id="UP000054289">
    <property type="component" value="Unassembled WGS sequence"/>
</dbReference>
<keyword evidence="1" id="KW-0812">Transmembrane</keyword>
<evidence type="ECO:0000313" key="2">
    <source>
        <dbReference type="EMBL" id="KOB60666.1"/>
    </source>
</evidence>
<evidence type="ECO:0000256" key="1">
    <source>
        <dbReference type="SAM" id="Phobius"/>
    </source>
</evidence>
<dbReference type="InterPro" id="IPR006373">
    <property type="entry name" value="VSA_Rifin"/>
</dbReference>
<dbReference type="Pfam" id="PF02009">
    <property type="entry name" value="RIFIN"/>
    <property type="match status" value="1"/>
</dbReference>
<accession>A0A0L7KC74</accession>
<reference evidence="2 3" key="1">
    <citation type="submission" date="2006-03" db="EMBL/GenBank/DDBJ databases">
        <title>Annotation of Plasmodium falciparum HB3.</title>
        <authorList>
            <consortium name="The Broad Institute Genome Sequencing Platform"/>
            <person name="Volkman S.K."/>
            <person name="Neafsey D.E."/>
            <person name="Dash A.P."/>
            <person name="Chitnis C.E."/>
            <person name="Hartl D.L."/>
            <person name="Young S.K."/>
            <person name="Zeng Q."/>
            <person name="Koehrsen M."/>
            <person name="Alvarado L."/>
            <person name="Berlin A."/>
            <person name="Borenstein D."/>
            <person name="Chapman S.B."/>
            <person name="Chen Z."/>
            <person name="Engels R."/>
            <person name="Freedman E."/>
            <person name="Gellesch M."/>
            <person name="Goldberg J."/>
            <person name="Griggs A."/>
            <person name="Gujja S."/>
            <person name="Heilman E.R."/>
            <person name="Heiman D.I."/>
            <person name="Howarth C."/>
            <person name="Jen D."/>
            <person name="Larson L."/>
            <person name="Mehta T."/>
            <person name="Neiman D."/>
            <person name="Park D."/>
            <person name="Pearson M."/>
            <person name="Roberts A."/>
            <person name="Saif S."/>
            <person name="Shea T."/>
            <person name="Shenoy N."/>
            <person name="Sisk P."/>
            <person name="Stolte C."/>
            <person name="Sykes S."/>
            <person name="Walk T."/>
            <person name="White J."/>
            <person name="Yandava C."/>
            <person name="Haas B."/>
            <person name="Henn M.R."/>
            <person name="Nusbaum C."/>
            <person name="Birren B."/>
        </authorList>
    </citation>
    <scope>NUCLEOTIDE SEQUENCE [LARGE SCALE GENOMIC DNA]</scope>
    <source>
        <strain evidence="2">HB3</strain>
    </source>
</reference>
<proteinExistence type="predicted"/>
<dbReference type="OMA" id="ELYNHFF"/>
<dbReference type="OrthoDB" id="378730at2759"/>
<dbReference type="KEGG" id="pfh:PFHG_02426"/>
<reference evidence="3" key="2">
    <citation type="submission" date="2006-03" db="EMBL/GenBank/DDBJ databases">
        <title>The genome sequence of the Plasmodium falciparum HB3.</title>
        <authorList>
            <consortium name="The Broad Institute Genome Sequencing Platform"/>
            <person name="Birren B."/>
            <person name="Lander E."/>
            <person name="Galagan J."/>
            <person name="Nusbaum C."/>
            <person name="Devon K."/>
            <person name="Henn M."/>
            <person name="Jaffe D."/>
            <person name="Butler J."/>
            <person name="Alvarez P."/>
            <person name="Gnerre S."/>
            <person name="Grabherr M."/>
            <person name="Kleber M."/>
            <person name="Mauceli E."/>
            <person name="Brockman W."/>
            <person name="MacCallum I.A."/>
            <person name="Rounsley S."/>
            <person name="Young S."/>
            <person name="LaButti K."/>
            <person name="Pushparaj V."/>
            <person name="DeCaprio D."/>
            <person name="Crawford M."/>
            <person name="Koehrsen M."/>
            <person name="Engels R."/>
            <person name="Montgomery P."/>
            <person name="Pearson M."/>
            <person name="Howarth C."/>
            <person name="Larson L."/>
            <person name="Luoma S."/>
            <person name="White J."/>
            <person name="Kodira C."/>
            <person name="Zeng Q."/>
            <person name="Oleary S."/>
            <person name="Yandava C."/>
            <person name="Alvarado L."/>
            <person name="Wirth D."/>
            <person name="Volkman S."/>
            <person name="Hartl D."/>
        </authorList>
    </citation>
    <scope>NUCLEOTIDE SEQUENCE [LARGE SCALE GENOMIC DNA]</scope>
</reference>
<feature type="transmembrane region" description="Helical" evidence="1">
    <location>
        <begin position="315"/>
        <end position="342"/>
    </location>
</feature>
<protein>
    <recommendedName>
        <fullName evidence="4">Rifin</fullName>
    </recommendedName>
</protein>
<gene>
    <name evidence="2" type="ORF">PFHG_02426</name>
</gene>
<evidence type="ECO:0008006" key="4">
    <source>
        <dbReference type="Google" id="ProtNLM"/>
    </source>
</evidence>
<keyword evidence="1" id="KW-1133">Transmembrane helix</keyword>
<organism evidence="2 3">
    <name type="scientific">Plasmodium falciparum (isolate HB3)</name>
    <dbReference type="NCBI Taxonomy" id="137071"/>
    <lineage>
        <taxon>Eukaryota</taxon>
        <taxon>Sar</taxon>
        <taxon>Alveolata</taxon>
        <taxon>Apicomplexa</taxon>
        <taxon>Aconoidasida</taxon>
        <taxon>Haemosporida</taxon>
        <taxon>Plasmodiidae</taxon>
        <taxon>Plasmodium</taxon>
        <taxon>Plasmodium (Laverania)</taxon>
    </lineage>
</organism>
<sequence>MYAPNNDNNNNIYLNVHKNHYNTTLHTPNTTKILSTRLLCECDLYRSIYDNNPEMKDVMQQFDRKISQRFEEYNERMIKNRQKCKDQCDKDIQKIILKDKIEKELTEKLAALDTNISTEDISTCICEKSVADKVEKTCLKCGEILCTAVPELGLIGGITFYAINKWSITATAAAIEAAKKAGTVAGIKEGQAVGITTTIKELYNHFFLTILGRKSVQDVITAENFWDAAFISEAVESESTNVCFITPYRQSHQMFCSLANSGETADFFEKYIVANAQTVVSKSSNAAAQAAKDITEQITPALIESNKNAVEAACFTYHTAIIASIFAILIIVLIMFIIYLILRYRRTKKMKKKLQYIKLLKE</sequence>
<evidence type="ECO:0000313" key="3">
    <source>
        <dbReference type="Proteomes" id="UP000054289"/>
    </source>
</evidence>
<dbReference type="NCBIfam" id="TIGR01477">
    <property type="entry name" value="RIFIN"/>
    <property type="match status" value="1"/>
</dbReference>
<dbReference type="EMBL" id="CH671971">
    <property type="protein sequence ID" value="KOB60666.1"/>
    <property type="molecule type" value="Genomic_DNA"/>
</dbReference>